<comment type="caution">
    <text evidence="2">The sequence shown here is derived from an EMBL/GenBank/DDBJ whole genome shotgun (WGS) entry which is preliminary data.</text>
</comment>
<dbReference type="Pfam" id="PF10536">
    <property type="entry name" value="PMD"/>
    <property type="match status" value="1"/>
</dbReference>
<dbReference type="GO" id="GO:0010073">
    <property type="term" value="P:meristem maintenance"/>
    <property type="evidence" value="ECO:0007669"/>
    <property type="project" value="InterPro"/>
</dbReference>
<dbReference type="PANTHER" id="PTHR46033">
    <property type="entry name" value="PROTEIN MAIN-LIKE 2"/>
    <property type="match status" value="1"/>
</dbReference>
<dbReference type="AlphaFoldDB" id="A0AAD8M4R9"/>
<reference evidence="2" key="1">
    <citation type="submission" date="2023-02" db="EMBL/GenBank/DDBJ databases">
        <title>Genome of toxic invasive species Heracleum sosnowskyi carries increased number of genes despite the absence of recent whole-genome duplications.</title>
        <authorList>
            <person name="Schelkunov M."/>
            <person name="Shtratnikova V."/>
            <person name="Makarenko M."/>
            <person name="Klepikova A."/>
            <person name="Omelchenko D."/>
            <person name="Novikova G."/>
            <person name="Obukhova E."/>
            <person name="Bogdanov V."/>
            <person name="Penin A."/>
            <person name="Logacheva M."/>
        </authorList>
    </citation>
    <scope>NUCLEOTIDE SEQUENCE</scope>
    <source>
        <strain evidence="2">Hsosn_3</strain>
        <tissue evidence="2">Leaf</tissue>
    </source>
</reference>
<dbReference type="PANTHER" id="PTHR46033:SF8">
    <property type="entry name" value="PROTEIN MAINTENANCE OF MERISTEMS-LIKE"/>
    <property type="match status" value="1"/>
</dbReference>
<accession>A0AAD8M4R9</accession>
<sequence length="130" mass="14838">MVPILQDLRFDRVSRLSRIQIDWSLITALIERWRRSETHSIYLPFGECTISLQDVSILLGLRIDGPTVIGFTSVEGGWDDYIQRVLGVKPGKEGLVGGRVKCTWLNKIFPSLLDDASDLQLQRYTQSYLL</sequence>
<name>A0AAD8M4R9_9APIA</name>
<proteinExistence type="predicted"/>
<keyword evidence="3" id="KW-1185">Reference proteome</keyword>
<dbReference type="InterPro" id="IPR044824">
    <property type="entry name" value="MAIN-like"/>
</dbReference>
<feature type="domain" description="Aminotransferase-like plant mobile" evidence="1">
    <location>
        <begin position="12"/>
        <end position="128"/>
    </location>
</feature>
<evidence type="ECO:0000259" key="1">
    <source>
        <dbReference type="Pfam" id="PF10536"/>
    </source>
</evidence>
<reference evidence="2" key="2">
    <citation type="submission" date="2023-05" db="EMBL/GenBank/DDBJ databases">
        <authorList>
            <person name="Schelkunov M.I."/>
        </authorList>
    </citation>
    <scope>NUCLEOTIDE SEQUENCE</scope>
    <source>
        <strain evidence="2">Hsosn_3</strain>
        <tissue evidence="2">Leaf</tissue>
    </source>
</reference>
<protein>
    <submittedName>
        <fullName evidence="2">Serine/threonine-protein phosphatase 7 long form-like</fullName>
    </submittedName>
</protein>
<gene>
    <name evidence="2" type="ORF">POM88_045240</name>
</gene>
<dbReference type="EMBL" id="JAUIZM010000010">
    <property type="protein sequence ID" value="KAK1360766.1"/>
    <property type="molecule type" value="Genomic_DNA"/>
</dbReference>
<evidence type="ECO:0000313" key="3">
    <source>
        <dbReference type="Proteomes" id="UP001237642"/>
    </source>
</evidence>
<evidence type="ECO:0000313" key="2">
    <source>
        <dbReference type="EMBL" id="KAK1360766.1"/>
    </source>
</evidence>
<dbReference type="InterPro" id="IPR019557">
    <property type="entry name" value="AminoTfrase-like_pln_mobile"/>
</dbReference>
<organism evidence="2 3">
    <name type="scientific">Heracleum sosnowskyi</name>
    <dbReference type="NCBI Taxonomy" id="360622"/>
    <lineage>
        <taxon>Eukaryota</taxon>
        <taxon>Viridiplantae</taxon>
        <taxon>Streptophyta</taxon>
        <taxon>Embryophyta</taxon>
        <taxon>Tracheophyta</taxon>
        <taxon>Spermatophyta</taxon>
        <taxon>Magnoliopsida</taxon>
        <taxon>eudicotyledons</taxon>
        <taxon>Gunneridae</taxon>
        <taxon>Pentapetalae</taxon>
        <taxon>asterids</taxon>
        <taxon>campanulids</taxon>
        <taxon>Apiales</taxon>
        <taxon>Apiaceae</taxon>
        <taxon>Apioideae</taxon>
        <taxon>apioid superclade</taxon>
        <taxon>Tordylieae</taxon>
        <taxon>Tordyliinae</taxon>
        <taxon>Heracleum</taxon>
    </lineage>
</organism>
<dbReference type="Proteomes" id="UP001237642">
    <property type="component" value="Unassembled WGS sequence"/>
</dbReference>